<evidence type="ECO:0000259" key="7">
    <source>
        <dbReference type="PROSITE" id="PS50026"/>
    </source>
</evidence>
<feature type="domain" description="EGF-like" evidence="7">
    <location>
        <begin position="100"/>
        <end position="138"/>
    </location>
</feature>
<dbReference type="PROSITE" id="PS00022">
    <property type="entry name" value="EGF_1"/>
    <property type="match status" value="1"/>
</dbReference>
<reference evidence="10" key="1">
    <citation type="journal article" date="2017" name="bioRxiv">
        <title>Comparative analysis of the genomes of Stylophora pistillata and Acropora digitifera provides evidence for extensive differences between species of corals.</title>
        <authorList>
            <person name="Voolstra C.R."/>
            <person name="Li Y."/>
            <person name="Liew Y.J."/>
            <person name="Baumgarten S."/>
            <person name="Zoccola D."/>
            <person name="Flot J.-F."/>
            <person name="Tambutte S."/>
            <person name="Allemand D."/>
            <person name="Aranda M."/>
        </authorList>
    </citation>
    <scope>NUCLEOTIDE SEQUENCE [LARGE SCALE GENOMIC DNA]</scope>
</reference>
<evidence type="ECO:0000256" key="1">
    <source>
        <dbReference type="ARBA" id="ARBA00022536"/>
    </source>
</evidence>
<name>A0A2B4R5T8_STYPI</name>
<evidence type="ECO:0000256" key="5">
    <source>
        <dbReference type="PROSITE-ProRule" id="PRU00076"/>
    </source>
</evidence>
<dbReference type="OrthoDB" id="5971814at2759"/>
<comment type="caution">
    <text evidence="9">The sequence shown here is derived from an EMBL/GenBank/DDBJ whole genome shotgun (WGS) entry which is preliminary data.</text>
</comment>
<sequence>MGMIVVLIYTTETCLPGNCRNIQFEPYTMDKILENYVIRTVTVKSNEICEVYCYEEPNCFSYNCGPGDSENKQCDLSSRSHGQASNTDFITKEGYIYRNVLNHCESSPCPRNAQCQVGFTSKNYRCVCPPGFGGEHCEIVVKEPVALYPLNTAYGTKDMMGNQPDGSPSNVQLADGPDEKSLNKSPIIQFKPVAVDTILKNRVIRNISVQSRSQCQSNCFQEPNRVSYNYGPLQSDTPTCELSNRTRLQVSSSDLVPKGNTSTKTS</sequence>
<feature type="non-terminal residue" evidence="9">
    <location>
        <position position="266"/>
    </location>
</feature>
<gene>
    <name evidence="9" type="ORF">AWC38_SpisGene24417</name>
</gene>
<keyword evidence="3" id="KW-0677">Repeat</keyword>
<feature type="domain" description="Apple" evidence="8">
    <location>
        <begin position="19"/>
        <end position="94"/>
    </location>
</feature>
<dbReference type="SMART" id="SM00181">
    <property type="entry name" value="EGF"/>
    <property type="match status" value="1"/>
</dbReference>
<protein>
    <recommendedName>
        <fullName evidence="11">EGF-like domain-containing protein</fullName>
    </recommendedName>
</protein>
<dbReference type="CDD" id="cd00054">
    <property type="entry name" value="EGF_CA"/>
    <property type="match status" value="1"/>
</dbReference>
<evidence type="ECO:0000313" key="9">
    <source>
        <dbReference type="EMBL" id="PFX11748.1"/>
    </source>
</evidence>
<proteinExistence type="predicted"/>
<evidence type="ECO:0000313" key="10">
    <source>
        <dbReference type="Proteomes" id="UP000225706"/>
    </source>
</evidence>
<dbReference type="InterPro" id="IPR003609">
    <property type="entry name" value="Pan_app"/>
</dbReference>
<dbReference type="InterPro" id="IPR000742">
    <property type="entry name" value="EGF"/>
</dbReference>
<evidence type="ECO:0008006" key="11">
    <source>
        <dbReference type="Google" id="ProtNLM"/>
    </source>
</evidence>
<organism evidence="9 10">
    <name type="scientific">Stylophora pistillata</name>
    <name type="common">Smooth cauliflower coral</name>
    <dbReference type="NCBI Taxonomy" id="50429"/>
    <lineage>
        <taxon>Eukaryota</taxon>
        <taxon>Metazoa</taxon>
        <taxon>Cnidaria</taxon>
        <taxon>Anthozoa</taxon>
        <taxon>Hexacorallia</taxon>
        <taxon>Scleractinia</taxon>
        <taxon>Astrocoeniina</taxon>
        <taxon>Pocilloporidae</taxon>
        <taxon>Stylophora</taxon>
    </lineage>
</organism>
<evidence type="ECO:0000259" key="8">
    <source>
        <dbReference type="PROSITE" id="PS50948"/>
    </source>
</evidence>
<dbReference type="STRING" id="50429.A0A2B4R5T8"/>
<keyword evidence="1 5" id="KW-0245">EGF-like domain</keyword>
<dbReference type="PROSITE" id="PS50948">
    <property type="entry name" value="PAN"/>
    <property type="match status" value="1"/>
</dbReference>
<dbReference type="PROSITE" id="PS01186">
    <property type="entry name" value="EGF_2"/>
    <property type="match status" value="1"/>
</dbReference>
<evidence type="ECO:0000256" key="3">
    <source>
        <dbReference type="ARBA" id="ARBA00022737"/>
    </source>
</evidence>
<feature type="disulfide bond" evidence="5">
    <location>
        <begin position="128"/>
        <end position="137"/>
    </location>
</feature>
<feature type="region of interest" description="Disordered" evidence="6">
    <location>
        <begin position="158"/>
        <end position="185"/>
    </location>
</feature>
<dbReference type="Pfam" id="PF00024">
    <property type="entry name" value="PAN_1"/>
    <property type="match status" value="1"/>
</dbReference>
<feature type="disulfide bond" evidence="5">
    <location>
        <begin position="109"/>
        <end position="126"/>
    </location>
</feature>
<dbReference type="FunFam" id="2.10.25.10:FF:000066">
    <property type="entry name" value="FAT atypical cadherin 4"/>
    <property type="match status" value="1"/>
</dbReference>
<evidence type="ECO:0000256" key="6">
    <source>
        <dbReference type="SAM" id="MobiDB-lite"/>
    </source>
</evidence>
<keyword evidence="10" id="KW-1185">Reference proteome</keyword>
<dbReference type="PROSITE" id="PS50026">
    <property type="entry name" value="EGF_3"/>
    <property type="match status" value="1"/>
</dbReference>
<dbReference type="SUPFAM" id="SSF57196">
    <property type="entry name" value="EGF/Laminin"/>
    <property type="match status" value="1"/>
</dbReference>
<accession>A0A2B4R5T8</accession>
<keyword evidence="4 5" id="KW-1015">Disulfide bond</keyword>
<dbReference type="EMBL" id="LSMT01001939">
    <property type="protein sequence ID" value="PFX11748.1"/>
    <property type="molecule type" value="Genomic_DNA"/>
</dbReference>
<evidence type="ECO:0000256" key="2">
    <source>
        <dbReference type="ARBA" id="ARBA00022729"/>
    </source>
</evidence>
<dbReference type="Proteomes" id="UP000225706">
    <property type="component" value="Unassembled WGS sequence"/>
</dbReference>
<keyword evidence="2" id="KW-0732">Signal</keyword>
<evidence type="ECO:0000256" key="4">
    <source>
        <dbReference type="ARBA" id="ARBA00023157"/>
    </source>
</evidence>
<dbReference type="Gene3D" id="2.10.25.10">
    <property type="entry name" value="Laminin"/>
    <property type="match status" value="1"/>
</dbReference>
<dbReference type="AlphaFoldDB" id="A0A2B4R5T8"/>
<comment type="caution">
    <text evidence="5">Lacks conserved residue(s) required for the propagation of feature annotation.</text>
</comment>